<dbReference type="GO" id="GO:0005634">
    <property type="term" value="C:nucleus"/>
    <property type="evidence" value="ECO:0007669"/>
    <property type="project" value="TreeGrafter"/>
</dbReference>
<evidence type="ECO:0000313" key="3">
    <source>
        <dbReference type="EMBL" id="RWS07669.1"/>
    </source>
</evidence>
<dbReference type="GO" id="GO:0000045">
    <property type="term" value="P:autophagosome assembly"/>
    <property type="evidence" value="ECO:0007669"/>
    <property type="project" value="TreeGrafter"/>
</dbReference>
<dbReference type="GO" id="GO:0043161">
    <property type="term" value="P:proteasome-mediated ubiquitin-dependent protein catabolic process"/>
    <property type="evidence" value="ECO:0007669"/>
    <property type="project" value="TreeGrafter"/>
</dbReference>
<comment type="caution">
    <text evidence="4">The sequence shown here is derived from an EMBL/GenBank/DDBJ whole genome shotgun (WGS) entry which is preliminary data.</text>
</comment>
<proteinExistence type="predicted"/>
<dbReference type="SUPFAM" id="SSF54236">
    <property type="entry name" value="Ubiquitin-like"/>
    <property type="match status" value="1"/>
</dbReference>
<dbReference type="PROSITE" id="PS50033">
    <property type="entry name" value="UBX"/>
    <property type="match status" value="1"/>
</dbReference>
<dbReference type="Proteomes" id="UP000285301">
    <property type="component" value="Unassembled WGS sequence"/>
</dbReference>
<feature type="compositionally biased region" description="Low complexity" evidence="1">
    <location>
        <begin position="45"/>
        <end position="64"/>
    </location>
</feature>
<name>A0A443QXG4_9ACAR</name>
<dbReference type="EMBL" id="NCKU01003358">
    <property type="protein sequence ID" value="RWS07683.1"/>
    <property type="molecule type" value="Genomic_DNA"/>
</dbReference>
<evidence type="ECO:0000313" key="5">
    <source>
        <dbReference type="Proteomes" id="UP000285301"/>
    </source>
</evidence>
<dbReference type="PANTHER" id="PTHR23333">
    <property type="entry name" value="UBX DOMAIN CONTAINING PROTEIN"/>
    <property type="match status" value="1"/>
</dbReference>
<protein>
    <submittedName>
        <fullName evidence="4">NSFL1 cofactor p47-like protein</fullName>
    </submittedName>
</protein>
<reference evidence="4 5" key="1">
    <citation type="journal article" date="2018" name="Gigascience">
        <title>Genomes of trombidid mites reveal novel predicted allergens and laterally-transferred genes associated with secondary metabolism.</title>
        <authorList>
            <person name="Dong X."/>
            <person name="Chaisiri K."/>
            <person name="Xia D."/>
            <person name="Armstrong S.D."/>
            <person name="Fang Y."/>
            <person name="Donnelly M.J."/>
            <person name="Kadowaki T."/>
            <person name="McGarry J.W."/>
            <person name="Darby A.C."/>
            <person name="Makepeace B.L."/>
        </authorList>
    </citation>
    <scope>NUCLEOTIDE SEQUENCE [LARGE SCALE GENOMIC DNA]</scope>
    <source>
        <strain evidence="4">UoL-WK</strain>
    </source>
</reference>
<feature type="region of interest" description="Disordered" evidence="1">
    <location>
        <begin position="147"/>
        <end position="186"/>
    </location>
</feature>
<feature type="compositionally biased region" description="Basic and acidic residues" evidence="1">
    <location>
        <begin position="124"/>
        <end position="134"/>
    </location>
</feature>
<dbReference type="GO" id="GO:0061025">
    <property type="term" value="P:membrane fusion"/>
    <property type="evidence" value="ECO:0007669"/>
    <property type="project" value="TreeGrafter"/>
</dbReference>
<dbReference type="GO" id="GO:0043130">
    <property type="term" value="F:ubiquitin binding"/>
    <property type="evidence" value="ECO:0007669"/>
    <property type="project" value="TreeGrafter"/>
</dbReference>
<gene>
    <name evidence="4" type="ORF">B4U79_16115</name>
    <name evidence="3" type="ORF">B4U79_16116</name>
</gene>
<dbReference type="InterPro" id="IPR029071">
    <property type="entry name" value="Ubiquitin-like_domsf"/>
</dbReference>
<dbReference type="GO" id="GO:0007030">
    <property type="term" value="P:Golgi organization"/>
    <property type="evidence" value="ECO:0007669"/>
    <property type="project" value="TreeGrafter"/>
</dbReference>
<reference evidence="4" key="2">
    <citation type="submission" date="2018-11" db="EMBL/GenBank/DDBJ databases">
        <title>Trombidioid mite genomics.</title>
        <authorList>
            <person name="Dong X."/>
        </authorList>
    </citation>
    <scope>NUCLEOTIDE SEQUENCE</scope>
    <source>
        <strain evidence="4">UoL-WK</strain>
    </source>
</reference>
<dbReference type="AlphaFoldDB" id="A0A443QXG4"/>
<evidence type="ECO:0000259" key="2">
    <source>
        <dbReference type="PROSITE" id="PS50033"/>
    </source>
</evidence>
<accession>A0A443QXG4</accession>
<feature type="domain" description="UBX" evidence="2">
    <location>
        <begin position="189"/>
        <end position="266"/>
    </location>
</feature>
<keyword evidence="5" id="KW-1185">Reference proteome</keyword>
<evidence type="ECO:0000313" key="4">
    <source>
        <dbReference type="EMBL" id="RWS07683.1"/>
    </source>
</evidence>
<sequence>MEEKEKSLIEKLREITEQPDLSAQANLEAQNISKVATIPALSSKSSLRNKLSYGCSGSSQSSKISSKDKIESKSVNVKQKQTESELKQNINTVKTLSNIEQKSKKLKTPTPVKEFSRAKIAKTTKQEMDKAKPLKKDEIESLKKYRKMNKQKPGVGQKLSSTKSPTKKSKMETDRAQVSPTTASKPIVDTPQKAEIKIRFHDDSSKTVKVSLKDKVGSIRAQICTLRPDLSAQPFQLLTSMPTIKVLDENKTIEEAQLHKCLVIILINKNESSIVEKEVMRINLIHRD</sequence>
<organism evidence="4 5">
    <name type="scientific">Dinothrombium tinctorium</name>
    <dbReference type="NCBI Taxonomy" id="1965070"/>
    <lineage>
        <taxon>Eukaryota</taxon>
        <taxon>Metazoa</taxon>
        <taxon>Ecdysozoa</taxon>
        <taxon>Arthropoda</taxon>
        <taxon>Chelicerata</taxon>
        <taxon>Arachnida</taxon>
        <taxon>Acari</taxon>
        <taxon>Acariformes</taxon>
        <taxon>Trombidiformes</taxon>
        <taxon>Prostigmata</taxon>
        <taxon>Anystina</taxon>
        <taxon>Parasitengona</taxon>
        <taxon>Trombidioidea</taxon>
        <taxon>Trombidiidae</taxon>
        <taxon>Dinothrombium</taxon>
    </lineage>
</organism>
<evidence type="ECO:0000256" key="1">
    <source>
        <dbReference type="SAM" id="MobiDB-lite"/>
    </source>
</evidence>
<dbReference type="InterPro" id="IPR001012">
    <property type="entry name" value="UBX_dom"/>
</dbReference>
<feature type="region of interest" description="Disordered" evidence="1">
    <location>
        <begin position="101"/>
        <end position="134"/>
    </location>
</feature>
<dbReference type="GO" id="GO:0005829">
    <property type="term" value="C:cytosol"/>
    <property type="evidence" value="ECO:0007669"/>
    <property type="project" value="TreeGrafter"/>
</dbReference>
<dbReference type="Pfam" id="PF00789">
    <property type="entry name" value="UBX"/>
    <property type="match status" value="1"/>
</dbReference>
<dbReference type="GO" id="GO:0031468">
    <property type="term" value="P:nuclear membrane reassembly"/>
    <property type="evidence" value="ECO:0007669"/>
    <property type="project" value="TreeGrafter"/>
</dbReference>
<dbReference type="EMBL" id="NCKU01003364">
    <property type="protein sequence ID" value="RWS07669.1"/>
    <property type="molecule type" value="Genomic_DNA"/>
</dbReference>
<feature type="region of interest" description="Disordered" evidence="1">
    <location>
        <begin position="45"/>
        <end position="84"/>
    </location>
</feature>
<dbReference type="Gene3D" id="3.10.20.90">
    <property type="entry name" value="Phosphatidylinositol 3-kinase Catalytic Subunit, Chain A, domain 1"/>
    <property type="match status" value="1"/>
</dbReference>
<dbReference type="PANTHER" id="PTHR23333:SF20">
    <property type="entry name" value="NSFL1 COFACTOR P47"/>
    <property type="match status" value="1"/>
</dbReference>